<evidence type="ECO:0000256" key="2">
    <source>
        <dbReference type="ARBA" id="ARBA00023163"/>
    </source>
</evidence>
<feature type="domain" description="HTH araC/xylS-type" evidence="4">
    <location>
        <begin position="229"/>
        <end position="327"/>
    </location>
</feature>
<dbReference type="InterPro" id="IPR052158">
    <property type="entry name" value="INH-QAR"/>
</dbReference>
<dbReference type="EMBL" id="JABBJJ010000160">
    <property type="protein sequence ID" value="NMO18908.1"/>
    <property type="molecule type" value="Genomic_DNA"/>
</dbReference>
<name>A0A848LMA1_9BACT</name>
<dbReference type="Gene3D" id="1.10.10.60">
    <property type="entry name" value="Homeodomain-like"/>
    <property type="match status" value="1"/>
</dbReference>
<proteinExistence type="predicted"/>
<evidence type="ECO:0000259" key="4">
    <source>
        <dbReference type="PROSITE" id="PS01124"/>
    </source>
</evidence>
<dbReference type="CDD" id="cd03137">
    <property type="entry name" value="GATase1_AraC_1"/>
    <property type="match status" value="1"/>
</dbReference>
<dbReference type="Pfam" id="PF01965">
    <property type="entry name" value="DJ-1_PfpI"/>
    <property type="match status" value="1"/>
</dbReference>
<protein>
    <submittedName>
        <fullName evidence="5">Helix-turn-helix domain-containing protein</fullName>
    </submittedName>
</protein>
<dbReference type="SUPFAM" id="SSF46689">
    <property type="entry name" value="Homeodomain-like"/>
    <property type="match status" value="2"/>
</dbReference>
<dbReference type="Pfam" id="PF12833">
    <property type="entry name" value="HTH_18"/>
    <property type="match status" value="1"/>
</dbReference>
<gene>
    <name evidence="5" type="ORF">HG543_29185</name>
</gene>
<dbReference type="RefSeq" id="WP_169348170.1">
    <property type="nucleotide sequence ID" value="NZ_JABBJJ010000160.1"/>
</dbReference>
<dbReference type="Gene3D" id="3.40.50.880">
    <property type="match status" value="1"/>
</dbReference>
<dbReference type="SUPFAM" id="SSF52317">
    <property type="entry name" value="Class I glutamine amidotransferase-like"/>
    <property type="match status" value="1"/>
</dbReference>
<dbReference type="InterPro" id="IPR029062">
    <property type="entry name" value="Class_I_gatase-like"/>
</dbReference>
<dbReference type="GO" id="GO:0003700">
    <property type="term" value="F:DNA-binding transcription factor activity"/>
    <property type="evidence" value="ECO:0007669"/>
    <property type="project" value="InterPro"/>
</dbReference>
<keyword evidence="6" id="KW-1185">Reference proteome</keyword>
<feature type="region of interest" description="Disordered" evidence="3">
    <location>
        <begin position="325"/>
        <end position="344"/>
    </location>
</feature>
<dbReference type="PANTHER" id="PTHR43130">
    <property type="entry name" value="ARAC-FAMILY TRANSCRIPTIONAL REGULATOR"/>
    <property type="match status" value="1"/>
</dbReference>
<dbReference type="Proteomes" id="UP000518300">
    <property type="component" value="Unassembled WGS sequence"/>
</dbReference>
<accession>A0A848LMA1</accession>
<organism evidence="5 6">
    <name type="scientific">Pyxidicoccus fallax</name>
    <dbReference type="NCBI Taxonomy" id="394095"/>
    <lineage>
        <taxon>Bacteria</taxon>
        <taxon>Pseudomonadati</taxon>
        <taxon>Myxococcota</taxon>
        <taxon>Myxococcia</taxon>
        <taxon>Myxococcales</taxon>
        <taxon>Cystobacterineae</taxon>
        <taxon>Myxococcaceae</taxon>
        <taxon>Pyxidicoccus</taxon>
    </lineage>
</organism>
<evidence type="ECO:0000313" key="5">
    <source>
        <dbReference type="EMBL" id="NMO18908.1"/>
    </source>
</evidence>
<sequence>MPSTRSLSRAGARAPVRTRHVAVLVLPHVHLLDLAGPVQVLFEANAFGADYRLRYCGAAPEVASSQGLVFGRLEPLPDPRELDLVLVPGIDSRTLDALGAVPSAWLREAHGAGVRMASVCTGAFVLAHAGLLDGRQCATHWRLLDVLQRRYPATKGVGDRLFVRDGPFLTSAGVTSGIDMALSLVQEEHGPLMVARVAREMVVYHRRDGEQRQTSVFLEYRTHLSHGVHKVQDWIVANPRERATLPRLARLAAMSPRSLTRAFRQATGITVKDFSQRVRLEVAANLLEDPEARVESVAAHLGFTDARQLRRLWKETYGVSPVRWKATRQQTRSMPRAGPGGRRP</sequence>
<dbReference type="InterPro" id="IPR018060">
    <property type="entry name" value="HTH_AraC"/>
</dbReference>
<dbReference type="SMART" id="SM00342">
    <property type="entry name" value="HTH_ARAC"/>
    <property type="match status" value="1"/>
</dbReference>
<keyword evidence="2" id="KW-0804">Transcription</keyword>
<evidence type="ECO:0000313" key="6">
    <source>
        <dbReference type="Proteomes" id="UP000518300"/>
    </source>
</evidence>
<reference evidence="5 6" key="1">
    <citation type="submission" date="2020-04" db="EMBL/GenBank/DDBJ databases">
        <title>Draft genome of Pyxidicoccus fallax type strain.</title>
        <authorList>
            <person name="Whitworth D.E."/>
        </authorList>
    </citation>
    <scope>NUCLEOTIDE SEQUENCE [LARGE SCALE GENOMIC DNA]</scope>
    <source>
        <strain evidence="5 6">DSM 14698</strain>
    </source>
</reference>
<dbReference type="PANTHER" id="PTHR43130:SF3">
    <property type="entry name" value="HTH-TYPE TRANSCRIPTIONAL REGULATOR RV1931C"/>
    <property type="match status" value="1"/>
</dbReference>
<dbReference type="AlphaFoldDB" id="A0A848LMA1"/>
<comment type="caution">
    <text evidence="5">The sequence shown here is derived from an EMBL/GenBank/DDBJ whole genome shotgun (WGS) entry which is preliminary data.</text>
</comment>
<dbReference type="InterPro" id="IPR009057">
    <property type="entry name" value="Homeodomain-like_sf"/>
</dbReference>
<evidence type="ECO:0000256" key="3">
    <source>
        <dbReference type="SAM" id="MobiDB-lite"/>
    </source>
</evidence>
<dbReference type="GO" id="GO:0043565">
    <property type="term" value="F:sequence-specific DNA binding"/>
    <property type="evidence" value="ECO:0007669"/>
    <property type="project" value="InterPro"/>
</dbReference>
<dbReference type="PROSITE" id="PS01124">
    <property type="entry name" value="HTH_ARAC_FAMILY_2"/>
    <property type="match status" value="1"/>
</dbReference>
<dbReference type="InterPro" id="IPR002818">
    <property type="entry name" value="DJ-1/PfpI"/>
</dbReference>
<evidence type="ECO:0000256" key="1">
    <source>
        <dbReference type="ARBA" id="ARBA00023015"/>
    </source>
</evidence>
<keyword evidence="1" id="KW-0805">Transcription regulation</keyword>